<feature type="transmembrane region" description="Helical" evidence="6">
    <location>
        <begin position="264"/>
        <end position="283"/>
    </location>
</feature>
<dbReference type="EMBL" id="DXCH01000315">
    <property type="protein sequence ID" value="HIZ08600.1"/>
    <property type="molecule type" value="Genomic_DNA"/>
</dbReference>
<evidence type="ECO:0000259" key="7">
    <source>
        <dbReference type="SMART" id="SM00849"/>
    </source>
</evidence>
<feature type="transmembrane region" description="Helical" evidence="6">
    <location>
        <begin position="237"/>
        <end position="258"/>
    </location>
</feature>
<sequence length="789" mass="87295">MYRRFLCSLAVAMTAGILAGAGQRWWMAAAGIFTAAALNYKYRKERLQMTVRSGMLLAFFCLGLLRFESQGEQFLAAKGIPEDTPVKVEGRITKKELKEDSCAYYLNDVWIMGAGKKARPGKAVLVVEKDECPVGSRIQAQTKMRRFRRASNEGAFDEESYQHSLGVAAVLYGDRAKILEEPEFELKERLFQLKNKIRTFYKETLNEKDAGILSAMVLGDKSLMEDELKQMYTDTGISHILAVSGLHVSIIGMGVYRFLRKCRAGYLISALLGGGCVCLFCIMSGASMSSVRAGIMFLIFLGAQIAGRTYDSFSALAVAALIILWQNPHALWNVGFLFSFMAVAGAVGIGTMIGKKADKKWKELLSTAKMSLAIQLVTLPFNACFYYEIPLYSIPANLFILPLSGMLMSFGIGAAAAGAAGLPFAWLLLVPCHVILKVYQWVCIAAGHLPFSVWITGTVSPLWILMYEILLITCAWWYWRRKNRERLGELSGRWAAFLSLPAGGFSFLPPILALALCFLQPQEKQFQLAFLDVGQGDGIYISTEEGKNIMIDGGSTSEDQVGKYQILPFLKSRRVRQIDVWFVSHGDQDHISGLLEILEEGYPVRNLCLAEYMPMDEAWEKLVAAAGKSGTNVHIMKTGDSLATETMRLTCIGQGSPSNDRNANSMVLYMESHTEEGTLRGLFTGDISAAEEKELLYSYDLPKPDILKAAHHGSGESSCREFLDVLEPGITIISCGEDNSYGHPHKETLERLKDCGSAVFITKDHGEILVEQEDGKVRVKGIKQPDFSD</sequence>
<dbReference type="Pfam" id="PF00753">
    <property type="entry name" value="Lactamase_B"/>
    <property type="match status" value="1"/>
</dbReference>
<dbReference type="SUPFAM" id="SSF56281">
    <property type="entry name" value="Metallo-hydrolase/oxidoreductase"/>
    <property type="match status" value="1"/>
</dbReference>
<comment type="caution">
    <text evidence="8">The sequence shown here is derived from an EMBL/GenBank/DDBJ whole genome shotgun (WGS) entry which is preliminary data.</text>
</comment>
<reference evidence="8" key="1">
    <citation type="journal article" date="2021" name="PeerJ">
        <title>Extensive microbial diversity within the chicken gut microbiome revealed by metagenomics and culture.</title>
        <authorList>
            <person name="Gilroy R."/>
            <person name="Ravi A."/>
            <person name="Getino M."/>
            <person name="Pursley I."/>
            <person name="Horton D.L."/>
            <person name="Alikhan N.F."/>
            <person name="Baker D."/>
            <person name="Gharbi K."/>
            <person name="Hall N."/>
            <person name="Watson M."/>
            <person name="Adriaenssens E.M."/>
            <person name="Foster-Nyarko E."/>
            <person name="Jarju S."/>
            <person name="Secka A."/>
            <person name="Antonio M."/>
            <person name="Oren A."/>
            <person name="Chaudhuri R.R."/>
            <person name="La Ragione R."/>
            <person name="Hildebrand F."/>
            <person name="Pallen M.J."/>
        </authorList>
    </citation>
    <scope>NUCLEOTIDE SEQUENCE</scope>
    <source>
        <strain evidence="8">CHK192-9172</strain>
    </source>
</reference>
<feature type="transmembrane region" description="Helical" evidence="6">
    <location>
        <begin position="372"/>
        <end position="394"/>
    </location>
</feature>
<dbReference type="InterPro" id="IPR035681">
    <property type="entry name" value="ComA-like_MBL"/>
</dbReference>
<dbReference type="PANTHER" id="PTHR30619">
    <property type="entry name" value="DNA INTERNALIZATION/COMPETENCE PROTEIN COMEC/REC2"/>
    <property type="match status" value="1"/>
</dbReference>
<dbReference type="NCBIfam" id="TIGR00361">
    <property type="entry name" value="ComEC_Rec2"/>
    <property type="match status" value="1"/>
</dbReference>
<organism evidence="8 9">
    <name type="scientific">Candidatus Eubacterium avistercoris</name>
    <dbReference type="NCBI Taxonomy" id="2838567"/>
    <lineage>
        <taxon>Bacteria</taxon>
        <taxon>Bacillati</taxon>
        <taxon>Bacillota</taxon>
        <taxon>Clostridia</taxon>
        <taxon>Eubacteriales</taxon>
        <taxon>Eubacteriaceae</taxon>
        <taxon>Eubacterium</taxon>
    </lineage>
</organism>
<feature type="transmembrane region" description="Helical" evidence="6">
    <location>
        <begin position="406"/>
        <end position="429"/>
    </location>
</feature>
<name>A0A9D2D4X2_9FIRM</name>
<feature type="transmembrane region" description="Helical" evidence="6">
    <location>
        <begin position="295"/>
        <end position="324"/>
    </location>
</feature>
<feature type="transmembrane region" description="Helical" evidence="6">
    <location>
        <begin position="462"/>
        <end position="479"/>
    </location>
</feature>
<feature type="domain" description="Metallo-beta-lactamase" evidence="7">
    <location>
        <begin position="535"/>
        <end position="737"/>
    </location>
</feature>
<dbReference type="InterPro" id="IPR001279">
    <property type="entry name" value="Metallo-B-lactamas"/>
</dbReference>
<evidence type="ECO:0000256" key="5">
    <source>
        <dbReference type="ARBA" id="ARBA00023136"/>
    </source>
</evidence>
<protein>
    <submittedName>
        <fullName evidence="8">DNA internalization-related competence protein ComEC/Rec2</fullName>
    </submittedName>
</protein>
<dbReference type="InterPro" id="IPR004797">
    <property type="entry name" value="Competence_ComEC/Rec2"/>
</dbReference>
<dbReference type="InterPro" id="IPR052159">
    <property type="entry name" value="Competence_DNA_uptake"/>
</dbReference>
<evidence type="ECO:0000256" key="4">
    <source>
        <dbReference type="ARBA" id="ARBA00022989"/>
    </source>
</evidence>
<dbReference type="NCBIfam" id="TIGR00360">
    <property type="entry name" value="ComEC_N-term"/>
    <property type="match status" value="1"/>
</dbReference>
<evidence type="ECO:0000256" key="6">
    <source>
        <dbReference type="SAM" id="Phobius"/>
    </source>
</evidence>
<gene>
    <name evidence="8" type="ORF">IAA08_11790</name>
</gene>
<dbReference type="Gene3D" id="3.60.15.10">
    <property type="entry name" value="Ribonuclease Z/Hydroxyacylglutathione hydrolase-like"/>
    <property type="match status" value="1"/>
</dbReference>
<dbReference type="GO" id="GO:0005886">
    <property type="term" value="C:plasma membrane"/>
    <property type="evidence" value="ECO:0007669"/>
    <property type="project" value="UniProtKB-SubCell"/>
</dbReference>
<dbReference type="Pfam" id="PF13567">
    <property type="entry name" value="DUF4131"/>
    <property type="match status" value="1"/>
</dbReference>
<dbReference type="GO" id="GO:0030420">
    <property type="term" value="P:establishment of competence for transformation"/>
    <property type="evidence" value="ECO:0007669"/>
    <property type="project" value="InterPro"/>
</dbReference>
<dbReference type="InterPro" id="IPR004477">
    <property type="entry name" value="ComEC_N"/>
</dbReference>
<dbReference type="InterPro" id="IPR036866">
    <property type="entry name" value="RibonucZ/Hydroxyglut_hydro"/>
</dbReference>
<keyword evidence="4 6" id="KW-1133">Transmembrane helix</keyword>
<feature type="transmembrane region" description="Helical" evidence="6">
    <location>
        <begin position="330"/>
        <end position="351"/>
    </location>
</feature>
<evidence type="ECO:0000256" key="2">
    <source>
        <dbReference type="ARBA" id="ARBA00022475"/>
    </source>
</evidence>
<accession>A0A9D2D4X2</accession>
<dbReference type="Pfam" id="PF03772">
    <property type="entry name" value="Competence"/>
    <property type="match status" value="1"/>
</dbReference>
<dbReference type="PANTHER" id="PTHR30619:SF7">
    <property type="entry name" value="BETA-LACTAMASE DOMAIN PROTEIN"/>
    <property type="match status" value="1"/>
</dbReference>
<proteinExistence type="predicted"/>
<dbReference type="InterPro" id="IPR025405">
    <property type="entry name" value="DUF4131"/>
</dbReference>
<evidence type="ECO:0000256" key="3">
    <source>
        <dbReference type="ARBA" id="ARBA00022692"/>
    </source>
</evidence>
<reference evidence="8" key="2">
    <citation type="submission" date="2021-04" db="EMBL/GenBank/DDBJ databases">
        <authorList>
            <person name="Gilroy R."/>
        </authorList>
    </citation>
    <scope>NUCLEOTIDE SEQUENCE</scope>
    <source>
        <strain evidence="8">CHK192-9172</strain>
    </source>
</reference>
<keyword evidence="5 6" id="KW-0472">Membrane</keyword>
<keyword evidence="3 6" id="KW-0812">Transmembrane</keyword>
<evidence type="ECO:0000256" key="1">
    <source>
        <dbReference type="ARBA" id="ARBA00004651"/>
    </source>
</evidence>
<dbReference type="Proteomes" id="UP000824024">
    <property type="component" value="Unassembled WGS sequence"/>
</dbReference>
<evidence type="ECO:0000313" key="8">
    <source>
        <dbReference type="EMBL" id="HIZ08600.1"/>
    </source>
</evidence>
<feature type="transmembrane region" description="Helical" evidence="6">
    <location>
        <begin position="491"/>
        <end position="516"/>
    </location>
</feature>
<dbReference type="CDD" id="cd07731">
    <property type="entry name" value="ComA-like_MBL-fold"/>
    <property type="match status" value="1"/>
</dbReference>
<keyword evidence="2" id="KW-1003">Cell membrane</keyword>
<dbReference type="AlphaFoldDB" id="A0A9D2D4X2"/>
<evidence type="ECO:0000313" key="9">
    <source>
        <dbReference type="Proteomes" id="UP000824024"/>
    </source>
</evidence>
<dbReference type="SMART" id="SM00849">
    <property type="entry name" value="Lactamase_B"/>
    <property type="match status" value="1"/>
</dbReference>
<comment type="subcellular location">
    <subcellularLocation>
        <location evidence="1">Cell membrane</location>
        <topology evidence="1">Multi-pass membrane protein</topology>
    </subcellularLocation>
</comment>